<dbReference type="GO" id="GO:0005975">
    <property type="term" value="P:carbohydrate metabolic process"/>
    <property type="evidence" value="ECO:0007669"/>
    <property type="project" value="InterPro"/>
</dbReference>
<dbReference type="GO" id="GO:0005737">
    <property type="term" value="C:cytoplasm"/>
    <property type="evidence" value="ECO:0007669"/>
    <property type="project" value="TreeGrafter"/>
</dbReference>
<evidence type="ECO:0000259" key="4">
    <source>
        <dbReference type="Pfam" id="PF01182"/>
    </source>
</evidence>
<dbReference type="Pfam" id="PF01182">
    <property type="entry name" value="Glucosamine_iso"/>
    <property type="match status" value="1"/>
</dbReference>
<evidence type="ECO:0000256" key="1">
    <source>
        <dbReference type="ARBA" id="ARBA00022801"/>
    </source>
</evidence>
<dbReference type="Proteomes" id="UP000527616">
    <property type="component" value="Unassembled WGS sequence"/>
</dbReference>
<proteinExistence type="predicted"/>
<evidence type="ECO:0000256" key="2">
    <source>
        <dbReference type="ARBA" id="ARBA00023277"/>
    </source>
</evidence>
<accession>A0A7Z0ILJ3</accession>
<dbReference type="InterPro" id="IPR006148">
    <property type="entry name" value="Glc/Gal-6P_isomerase"/>
</dbReference>
<feature type="domain" description="Glucosamine/galactosamine-6-phosphate isomerase" evidence="4">
    <location>
        <begin position="9"/>
        <end position="230"/>
    </location>
</feature>
<dbReference type="GO" id="GO:0019262">
    <property type="term" value="P:N-acetylneuraminate catabolic process"/>
    <property type="evidence" value="ECO:0007669"/>
    <property type="project" value="TreeGrafter"/>
</dbReference>
<gene>
    <name evidence="5" type="ORF">GGQ54_002218</name>
</gene>
<protein>
    <recommendedName>
        <fullName evidence="3">Glucosamine-6-phosphate deaminase</fullName>
        <ecNumber evidence="3">3.5.99.6</ecNumber>
    </recommendedName>
</protein>
<name>A0A7Z0ILJ3_9ACTN</name>
<keyword evidence="6" id="KW-1185">Reference proteome</keyword>
<dbReference type="InterPro" id="IPR018321">
    <property type="entry name" value="Glucosamine6P_isomerase_CS"/>
</dbReference>
<dbReference type="CDD" id="cd01399">
    <property type="entry name" value="GlcN6P_deaminase"/>
    <property type="match status" value="1"/>
</dbReference>
<sequence length="264" mass="27571">MEVIICDTDAEVGRVAAAAVAQSARAKQARGGDPVLGLATGSSPLSIYAELARMVGAGELDLSRARGFALDEYVGLPPGHEQSYAEVIRRTVTEPLGMDPALVAVPDGAASDLTEAAQRYEAAIVAAGGIDVQILGIGGNGHIGFNEPGSSLASRTRIKTLAPRTRADNTRFFASADEVPVHCLTQGLGTIMDARRAVLVAQGEQKAAAIAAMVEGPVAAYCPASVLQFHNAAIVVIDPAAASRLELADYYREVYADKPAWQRF</sequence>
<evidence type="ECO:0000256" key="3">
    <source>
        <dbReference type="NCBIfam" id="TIGR00502"/>
    </source>
</evidence>
<dbReference type="GO" id="GO:0042802">
    <property type="term" value="F:identical protein binding"/>
    <property type="evidence" value="ECO:0007669"/>
    <property type="project" value="TreeGrafter"/>
</dbReference>
<keyword evidence="2" id="KW-0119">Carbohydrate metabolism</keyword>
<organism evidence="5 6">
    <name type="scientific">Naumannella cuiyingiana</name>
    <dbReference type="NCBI Taxonomy" id="1347891"/>
    <lineage>
        <taxon>Bacteria</taxon>
        <taxon>Bacillati</taxon>
        <taxon>Actinomycetota</taxon>
        <taxon>Actinomycetes</taxon>
        <taxon>Propionibacteriales</taxon>
        <taxon>Propionibacteriaceae</taxon>
        <taxon>Naumannella</taxon>
    </lineage>
</organism>
<dbReference type="EC" id="3.5.99.6" evidence="3"/>
<dbReference type="Gene3D" id="3.40.50.1360">
    <property type="match status" value="1"/>
</dbReference>
<dbReference type="GO" id="GO:0006046">
    <property type="term" value="P:N-acetylglucosamine catabolic process"/>
    <property type="evidence" value="ECO:0007669"/>
    <property type="project" value="UniProtKB-UniRule"/>
</dbReference>
<dbReference type="SUPFAM" id="SSF100950">
    <property type="entry name" value="NagB/RpiA/CoA transferase-like"/>
    <property type="match status" value="1"/>
</dbReference>
<reference evidence="5 6" key="1">
    <citation type="submission" date="2020-07" db="EMBL/GenBank/DDBJ databases">
        <title>Sequencing the genomes of 1000 actinobacteria strains.</title>
        <authorList>
            <person name="Klenk H.-P."/>
        </authorList>
    </citation>
    <scope>NUCLEOTIDE SEQUENCE [LARGE SCALE GENOMIC DNA]</scope>
    <source>
        <strain evidence="5 6">DSM 103164</strain>
    </source>
</reference>
<dbReference type="NCBIfam" id="TIGR00502">
    <property type="entry name" value="nagB"/>
    <property type="match status" value="1"/>
</dbReference>
<dbReference type="RefSeq" id="WP_179445456.1">
    <property type="nucleotide sequence ID" value="NZ_JACBZS010000001.1"/>
</dbReference>
<dbReference type="PANTHER" id="PTHR11280">
    <property type="entry name" value="GLUCOSAMINE-6-PHOSPHATE ISOMERASE"/>
    <property type="match status" value="1"/>
</dbReference>
<dbReference type="InterPro" id="IPR037171">
    <property type="entry name" value="NagB/RpiA_transferase-like"/>
</dbReference>
<dbReference type="EMBL" id="JACBZS010000001">
    <property type="protein sequence ID" value="NYI71658.1"/>
    <property type="molecule type" value="Genomic_DNA"/>
</dbReference>
<keyword evidence="1 5" id="KW-0378">Hydrolase</keyword>
<dbReference type="PANTHER" id="PTHR11280:SF5">
    <property type="entry name" value="GLUCOSAMINE-6-PHOSPHATE ISOMERASE"/>
    <property type="match status" value="1"/>
</dbReference>
<dbReference type="GO" id="GO:0004342">
    <property type="term" value="F:glucosamine-6-phosphate deaminase activity"/>
    <property type="evidence" value="ECO:0007669"/>
    <property type="project" value="UniProtKB-UniRule"/>
</dbReference>
<dbReference type="NCBIfam" id="NF001684">
    <property type="entry name" value="PRK00443.1-4"/>
    <property type="match status" value="1"/>
</dbReference>
<dbReference type="AlphaFoldDB" id="A0A7Z0ILJ3"/>
<comment type="caution">
    <text evidence="5">The sequence shown here is derived from an EMBL/GenBank/DDBJ whole genome shotgun (WGS) entry which is preliminary data.</text>
</comment>
<dbReference type="InterPro" id="IPR004547">
    <property type="entry name" value="Glucosamine6P_isomerase"/>
</dbReference>
<dbReference type="PROSITE" id="PS01161">
    <property type="entry name" value="GLC_GALNAC_ISOMERASE"/>
    <property type="match status" value="1"/>
</dbReference>
<evidence type="ECO:0000313" key="5">
    <source>
        <dbReference type="EMBL" id="NYI71658.1"/>
    </source>
</evidence>
<dbReference type="GO" id="GO:0006043">
    <property type="term" value="P:glucosamine catabolic process"/>
    <property type="evidence" value="ECO:0007669"/>
    <property type="project" value="TreeGrafter"/>
</dbReference>
<evidence type="ECO:0000313" key="6">
    <source>
        <dbReference type="Proteomes" id="UP000527616"/>
    </source>
</evidence>